<dbReference type="HOGENOM" id="CLU_009600_0_3_11"/>
<proteinExistence type="predicted"/>
<dbReference type="InterPro" id="IPR036928">
    <property type="entry name" value="AS_sf"/>
</dbReference>
<dbReference type="EMBL" id="CP000088">
    <property type="protein sequence ID" value="AAZ55608.1"/>
    <property type="molecule type" value="Genomic_DNA"/>
</dbReference>
<dbReference type="RefSeq" id="WP_011292003.1">
    <property type="nucleotide sequence ID" value="NC_007333.1"/>
</dbReference>
<dbReference type="KEGG" id="tfu:Tfu_1572"/>
<feature type="region of interest" description="Disordered" evidence="1">
    <location>
        <begin position="1"/>
        <end position="24"/>
    </location>
</feature>
<dbReference type="PROSITE" id="PS00571">
    <property type="entry name" value="AMIDASES"/>
    <property type="match status" value="1"/>
</dbReference>
<name>Q47PL1_THEFY</name>
<dbReference type="PANTHER" id="PTHR46310">
    <property type="entry name" value="AMIDASE 1"/>
    <property type="match status" value="1"/>
</dbReference>
<dbReference type="PANTHER" id="PTHR46310:SF7">
    <property type="entry name" value="AMIDASE 1"/>
    <property type="match status" value="1"/>
</dbReference>
<evidence type="ECO:0000259" key="2">
    <source>
        <dbReference type="Pfam" id="PF01425"/>
    </source>
</evidence>
<dbReference type="InterPro" id="IPR020556">
    <property type="entry name" value="Amidase_CS"/>
</dbReference>
<organism evidence="3">
    <name type="scientific">Thermobifida fusca (strain YX)</name>
    <dbReference type="NCBI Taxonomy" id="269800"/>
    <lineage>
        <taxon>Bacteria</taxon>
        <taxon>Bacillati</taxon>
        <taxon>Actinomycetota</taxon>
        <taxon>Actinomycetes</taxon>
        <taxon>Streptosporangiales</taxon>
        <taxon>Nocardiopsidaceae</taxon>
        <taxon>Thermobifida</taxon>
    </lineage>
</organism>
<evidence type="ECO:0000313" key="3">
    <source>
        <dbReference type="EMBL" id="AAZ55608.1"/>
    </source>
</evidence>
<accession>Q47PL1</accession>
<reference evidence="3" key="1">
    <citation type="submission" date="2005-07" db="EMBL/GenBank/DDBJ databases">
        <title>Complete sequence of Thermobifida fusca YX.</title>
        <authorList>
            <consortium name="US DOE Joint Genome Institute"/>
            <person name="Copeland A."/>
            <person name="Lucas S."/>
            <person name="Lapidus A."/>
            <person name="Barry K."/>
            <person name="Detter J.C."/>
            <person name="Glavina T."/>
            <person name="Hammon N."/>
            <person name="Israni S."/>
            <person name="Pitluck S."/>
            <person name="Di Bartolo G."/>
            <person name="Chain P."/>
            <person name="Schmutz J."/>
            <person name="Larimer F."/>
            <person name="Land M."/>
            <person name="Lykidis A."/>
            <person name="Richardson P."/>
        </authorList>
    </citation>
    <scope>NUCLEOTIDE SEQUENCE</scope>
    <source>
        <strain evidence="3">YX</strain>
    </source>
</reference>
<dbReference type="SUPFAM" id="SSF75304">
    <property type="entry name" value="Amidase signature (AS) enzymes"/>
    <property type="match status" value="1"/>
</dbReference>
<dbReference type="AlphaFoldDB" id="Q47PL1"/>
<gene>
    <name evidence="3" type="ordered locus">Tfu_1572</name>
</gene>
<dbReference type="Gene3D" id="3.90.1300.10">
    <property type="entry name" value="Amidase signature (AS) domain"/>
    <property type="match status" value="1"/>
</dbReference>
<feature type="compositionally biased region" description="Low complexity" evidence="1">
    <location>
        <begin position="1"/>
        <end position="18"/>
    </location>
</feature>
<feature type="domain" description="Amidase" evidence="2">
    <location>
        <begin position="41"/>
        <end position="205"/>
    </location>
</feature>
<evidence type="ECO:0000256" key="1">
    <source>
        <dbReference type="SAM" id="MobiDB-lite"/>
    </source>
</evidence>
<protein>
    <recommendedName>
        <fullName evidence="2">Amidase domain-containing protein</fullName>
    </recommendedName>
</protein>
<dbReference type="OrthoDB" id="182039at2"/>
<dbReference type="Pfam" id="PF01425">
    <property type="entry name" value="Amidase"/>
    <property type="match status" value="1"/>
</dbReference>
<dbReference type="eggNOG" id="COG0154">
    <property type="taxonomic scope" value="Bacteria"/>
</dbReference>
<sequence>MSRSSISALPPSSSGGISDPRGDHPSLWRVAGDPLIPAIREGALSGFRVAVKDLFAVAGYAIGAGNPTWLHEAPVETDHAPAVRALLHAGADIVGIVQTAEFAYGLTGINQHYGTPPNPASPGRVPGGSSSGSASAVALGLADIGLGSDTAGSIRIPASYCGLCSLRPTHGMVPTAGSIGLAPSLDTVGWITRTPRLLNRVSDVLLPQRSAPPIRRLLLAVDLFDLVEPAVRDMLVDEAHEWAQQTGLPLHPVDSTCAAHLEEWAEAVGIIQAVEMWQTHGRWLREHAGAVSSLVADAIAAGEAIPEDYLEWAQETACRGRRLLAELVPPGTALVQPAAPTTPPPPEQAMSDLDLLTTTVMFVCAASMAGLPVLTLPGVRTSAGPIGLSLLAAAGSDRALSALVAELE</sequence>
<dbReference type="InterPro" id="IPR023631">
    <property type="entry name" value="Amidase_dom"/>
</dbReference>
<dbReference type="STRING" id="269800.Tfu_1572"/>